<feature type="transmembrane region" description="Helical" evidence="6">
    <location>
        <begin position="72"/>
        <end position="92"/>
    </location>
</feature>
<dbReference type="PROSITE" id="PS50850">
    <property type="entry name" value="MFS"/>
    <property type="match status" value="1"/>
</dbReference>
<evidence type="ECO:0000313" key="9">
    <source>
        <dbReference type="EMBL" id="SPY96950.1"/>
    </source>
</evidence>
<dbReference type="AlphaFoldDB" id="A0A1Z1SX90"/>
<feature type="transmembrane region" description="Helical" evidence="6">
    <location>
        <begin position="296"/>
        <end position="318"/>
    </location>
</feature>
<evidence type="ECO:0000256" key="1">
    <source>
        <dbReference type="ARBA" id="ARBA00004141"/>
    </source>
</evidence>
<feature type="transmembrane region" description="Helical" evidence="6">
    <location>
        <begin position="259"/>
        <end position="284"/>
    </location>
</feature>
<name>A0A1Z1SX90_PROMI</name>
<dbReference type="EMBL" id="UAUE01000020">
    <property type="protein sequence ID" value="SPY96950.1"/>
    <property type="molecule type" value="Genomic_DNA"/>
</dbReference>
<feature type="transmembrane region" description="Helical" evidence="6">
    <location>
        <begin position="7"/>
        <end position="32"/>
    </location>
</feature>
<dbReference type="PANTHER" id="PTHR42718">
    <property type="entry name" value="MAJOR FACILITATOR SUPERFAMILY MULTIDRUG TRANSPORTER MFSC"/>
    <property type="match status" value="1"/>
</dbReference>
<dbReference type="STRING" id="584.AOUC001_12920"/>
<keyword evidence="2" id="KW-0813">Transport</keyword>
<reference evidence="8 10" key="1">
    <citation type="submission" date="2017-05" db="EMBL/GenBank/DDBJ databases">
        <title>Whole genome sequencing of Proteus mirabilis AR_0155.</title>
        <authorList>
            <person name="Conlan S."/>
            <person name="Thomas P.J."/>
            <person name="Mullikin J."/>
            <person name="Frank K.M."/>
            <person name="Segre J.A."/>
        </authorList>
    </citation>
    <scope>NUCLEOTIDE SEQUENCE [LARGE SCALE GENOMIC DNA]</scope>
    <source>
        <strain evidence="8 10">AR_0155</strain>
    </source>
</reference>
<dbReference type="Proteomes" id="UP000251485">
    <property type="component" value="Unassembled WGS sequence"/>
</dbReference>
<dbReference type="InterPro" id="IPR011701">
    <property type="entry name" value="MFS"/>
</dbReference>
<evidence type="ECO:0000256" key="3">
    <source>
        <dbReference type="ARBA" id="ARBA00022692"/>
    </source>
</evidence>
<evidence type="ECO:0000256" key="4">
    <source>
        <dbReference type="ARBA" id="ARBA00022989"/>
    </source>
</evidence>
<dbReference type="Proteomes" id="UP000195540">
    <property type="component" value="Chromosome"/>
</dbReference>
<dbReference type="GO" id="GO:0022857">
    <property type="term" value="F:transmembrane transporter activity"/>
    <property type="evidence" value="ECO:0007669"/>
    <property type="project" value="InterPro"/>
</dbReference>
<feature type="transmembrane region" description="Helical" evidence="6">
    <location>
        <begin position="98"/>
        <end position="119"/>
    </location>
</feature>
<sequence>MSYRYQIAIIFLLGFFIDCINIFMSAIALPAIAADMKVSIVSITWVSNSYILGLTLIIPLSHWLSQRFGVRVLMVSSMLIFSASVALVGYSHSFFELILWRFIQGLSGGLLIPIGQALTFQYFQGHERSKVSTLIMAVALIAPAISPTIGGFIVDAVSWRWVFYSNVPFSLLTAFLAFIWVKESKSQENIIPDLKGILLISIIIVSGLCALSAYGEYHSTQLALVISFFAALFSLLYYRHYKQSLSPVINLNLLKNRNLSLSIFLYYCIPGVFTGVNILAIFYLQQYLHFSGQGTGSFMLLYAIGAFISIIVGGALYNKLGMKRLAIFALILHSIGIVLLALVNKESDLPLLILAYLMMGIGGGIGANTAQTTALYDFDKQRLIQASVIWNINRQVVFSVGATLVAMIFNTLSLFVSSQMAYSTTFFICATIGLFPLFLFILLKQKTNLQETNHEH</sequence>
<organism evidence="8 10">
    <name type="scientific">Proteus mirabilis</name>
    <dbReference type="NCBI Taxonomy" id="584"/>
    <lineage>
        <taxon>Bacteria</taxon>
        <taxon>Pseudomonadati</taxon>
        <taxon>Pseudomonadota</taxon>
        <taxon>Gammaproteobacteria</taxon>
        <taxon>Enterobacterales</taxon>
        <taxon>Morganellaceae</taxon>
        <taxon>Proteus</taxon>
    </lineage>
</organism>
<feature type="transmembrane region" description="Helical" evidence="6">
    <location>
        <begin position="38"/>
        <end position="60"/>
    </location>
</feature>
<evidence type="ECO:0000313" key="11">
    <source>
        <dbReference type="Proteomes" id="UP000251485"/>
    </source>
</evidence>
<dbReference type="EMBL" id="CP021694">
    <property type="protein sequence ID" value="ARX35614.1"/>
    <property type="molecule type" value="Genomic_DNA"/>
</dbReference>
<feature type="transmembrane region" description="Helical" evidence="6">
    <location>
        <begin position="131"/>
        <end position="149"/>
    </location>
</feature>
<proteinExistence type="predicted"/>
<comment type="subcellular location">
    <subcellularLocation>
        <location evidence="1">Membrane</location>
        <topology evidence="1">Multi-pass membrane protein</topology>
    </subcellularLocation>
</comment>
<feature type="transmembrane region" description="Helical" evidence="6">
    <location>
        <begin position="325"/>
        <end position="343"/>
    </location>
</feature>
<evidence type="ECO:0000313" key="8">
    <source>
        <dbReference type="EMBL" id="ARX35614.1"/>
    </source>
</evidence>
<evidence type="ECO:0000256" key="2">
    <source>
        <dbReference type="ARBA" id="ARBA00022448"/>
    </source>
</evidence>
<feature type="transmembrane region" description="Helical" evidence="6">
    <location>
        <begin position="193"/>
        <end position="214"/>
    </location>
</feature>
<accession>A0A1Z1SX90</accession>
<reference evidence="9 11" key="2">
    <citation type="submission" date="2018-06" db="EMBL/GenBank/DDBJ databases">
        <authorList>
            <consortium name="Pathogen Informatics"/>
            <person name="Doyle S."/>
        </authorList>
    </citation>
    <scope>NUCLEOTIDE SEQUENCE [LARGE SCALE GENOMIC DNA]</scope>
    <source>
        <strain evidence="9 11">NCTC10975</strain>
    </source>
</reference>
<evidence type="ECO:0000313" key="10">
    <source>
        <dbReference type="Proteomes" id="UP000195540"/>
    </source>
</evidence>
<feature type="transmembrane region" description="Helical" evidence="6">
    <location>
        <begin position="396"/>
        <end position="416"/>
    </location>
</feature>
<evidence type="ECO:0000256" key="6">
    <source>
        <dbReference type="SAM" id="Phobius"/>
    </source>
</evidence>
<protein>
    <submittedName>
        <fullName evidence="8">MFS transporter</fullName>
    </submittedName>
    <submittedName>
        <fullName evidence="9">MFS-family transporter</fullName>
    </submittedName>
</protein>
<dbReference type="Pfam" id="PF07690">
    <property type="entry name" value="MFS_1"/>
    <property type="match status" value="1"/>
</dbReference>
<feature type="domain" description="Major facilitator superfamily (MFS) profile" evidence="7">
    <location>
        <begin position="7"/>
        <end position="448"/>
    </location>
</feature>
<keyword evidence="3 6" id="KW-0812">Transmembrane</keyword>
<feature type="transmembrane region" description="Helical" evidence="6">
    <location>
        <begin position="422"/>
        <end position="443"/>
    </location>
</feature>
<dbReference type="SUPFAM" id="SSF103473">
    <property type="entry name" value="MFS general substrate transporter"/>
    <property type="match status" value="1"/>
</dbReference>
<feature type="transmembrane region" description="Helical" evidence="6">
    <location>
        <begin position="220"/>
        <end position="238"/>
    </location>
</feature>
<dbReference type="InterPro" id="IPR020846">
    <property type="entry name" value="MFS_dom"/>
</dbReference>
<feature type="transmembrane region" description="Helical" evidence="6">
    <location>
        <begin position="161"/>
        <end position="181"/>
    </location>
</feature>
<gene>
    <name evidence="9" type="primary">bmr3</name>
    <name evidence="8" type="ORF">AM402_16115</name>
    <name evidence="9" type="ORF">NCTC10975_02681</name>
</gene>
<evidence type="ECO:0000259" key="7">
    <source>
        <dbReference type="PROSITE" id="PS50850"/>
    </source>
</evidence>
<dbReference type="InterPro" id="IPR036259">
    <property type="entry name" value="MFS_trans_sf"/>
</dbReference>
<keyword evidence="5 6" id="KW-0472">Membrane</keyword>
<keyword evidence="4 6" id="KW-1133">Transmembrane helix</keyword>
<evidence type="ECO:0000256" key="5">
    <source>
        <dbReference type="ARBA" id="ARBA00023136"/>
    </source>
</evidence>
<dbReference type="RefSeq" id="WP_004244429.1">
    <property type="nucleotide sequence ID" value="NZ_AP026827.1"/>
</dbReference>
<dbReference type="Gene3D" id="1.20.1250.20">
    <property type="entry name" value="MFS general substrate transporter like domains"/>
    <property type="match status" value="2"/>
</dbReference>
<dbReference type="PANTHER" id="PTHR42718:SF9">
    <property type="entry name" value="MAJOR FACILITATOR SUPERFAMILY MULTIDRUG TRANSPORTER MFSC"/>
    <property type="match status" value="1"/>
</dbReference>
<dbReference type="GO" id="GO:0016020">
    <property type="term" value="C:membrane"/>
    <property type="evidence" value="ECO:0007669"/>
    <property type="project" value="UniProtKB-SubCell"/>
</dbReference>
<feature type="transmembrane region" description="Helical" evidence="6">
    <location>
        <begin position="349"/>
        <end position="376"/>
    </location>
</feature>